<feature type="region of interest" description="Disordered" evidence="1">
    <location>
        <begin position="100"/>
        <end position="133"/>
    </location>
</feature>
<feature type="compositionally biased region" description="Basic and acidic residues" evidence="1">
    <location>
        <begin position="100"/>
        <end position="124"/>
    </location>
</feature>
<dbReference type="AlphaFoldDB" id="A0AAV2F881"/>
<sequence length="133" mass="14659">MSYLSFFVVVFAGKGRRATAGTTGVKSSRREGEEGRRLLRRSLCSAKLCGRRWRVAAASLVLLGEHRHPSSETYPTTEDGGESEGEDLVGASAIRNHVPWWERGDGGEQGKREIEGERRRKGEKVGLNFELGA</sequence>
<reference evidence="2 3" key="1">
    <citation type="submission" date="2024-04" db="EMBL/GenBank/DDBJ databases">
        <authorList>
            <person name="Fracassetti M."/>
        </authorList>
    </citation>
    <scope>NUCLEOTIDE SEQUENCE [LARGE SCALE GENOMIC DNA]</scope>
</reference>
<evidence type="ECO:0000256" key="1">
    <source>
        <dbReference type="SAM" id="MobiDB-lite"/>
    </source>
</evidence>
<keyword evidence="3" id="KW-1185">Reference proteome</keyword>
<name>A0AAV2F881_9ROSI</name>
<proteinExistence type="predicted"/>
<evidence type="ECO:0000313" key="3">
    <source>
        <dbReference type="Proteomes" id="UP001497516"/>
    </source>
</evidence>
<dbReference type="Proteomes" id="UP001497516">
    <property type="component" value="Chromosome 6"/>
</dbReference>
<organism evidence="2 3">
    <name type="scientific">Linum trigynum</name>
    <dbReference type="NCBI Taxonomy" id="586398"/>
    <lineage>
        <taxon>Eukaryota</taxon>
        <taxon>Viridiplantae</taxon>
        <taxon>Streptophyta</taxon>
        <taxon>Embryophyta</taxon>
        <taxon>Tracheophyta</taxon>
        <taxon>Spermatophyta</taxon>
        <taxon>Magnoliopsida</taxon>
        <taxon>eudicotyledons</taxon>
        <taxon>Gunneridae</taxon>
        <taxon>Pentapetalae</taxon>
        <taxon>rosids</taxon>
        <taxon>fabids</taxon>
        <taxon>Malpighiales</taxon>
        <taxon>Linaceae</taxon>
        <taxon>Linum</taxon>
    </lineage>
</organism>
<feature type="region of interest" description="Disordered" evidence="1">
    <location>
        <begin position="67"/>
        <end position="86"/>
    </location>
</feature>
<accession>A0AAV2F881</accession>
<gene>
    <name evidence="2" type="ORF">LTRI10_LOCUS34432</name>
</gene>
<protein>
    <submittedName>
        <fullName evidence="2">Uncharacterized protein</fullName>
    </submittedName>
</protein>
<dbReference type="EMBL" id="OZ034819">
    <property type="protein sequence ID" value="CAL1393895.1"/>
    <property type="molecule type" value="Genomic_DNA"/>
</dbReference>
<evidence type="ECO:0000313" key="2">
    <source>
        <dbReference type="EMBL" id="CAL1393895.1"/>
    </source>
</evidence>